<dbReference type="Proteomes" id="UP000332933">
    <property type="component" value="Unassembled WGS sequence"/>
</dbReference>
<evidence type="ECO:0000256" key="2">
    <source>
        <dbReference type="SAM" id="SignalP"/>
    </source>
</evidence>
<dbReference type="OrthoDB" id="66301at2759"/>
<feature type="chain" id="PRO_5036355654" evidence="2">
    <location>
        <begin position="27"/>
        <end position="243"/>
    </location>
</feature>
<evidence type="ECO:0000256" key="1">
    <source>
        <dbReference type="SAM" id="Phobius"/>
    </source>
</evidence>
<evidence type="ECO:0000313" key="3">
    <source>
        <dbReference type="EMBL" id="KAF0684758.1"/>
    </source>
</evidence>
<dbReference type="AlphaFoldDB" id="A0A485LNY5"/>
<gene>
    <name evidence="4" type="primary">Aste57867_23273</name>
    <name evidence="3" type="ORF">As57867_023202</name>
    <name evidence="4" type="ORF">ASTE57867_23273</name>
</gene>
<proteinExistence type="predicted"/>
<keyword evidence="2" id="KW-0732">Signal</keyword>
<reference evidence="3" key="2">
    <citation type="submission" date="2019-06" db="EMBL/GenBank/DDBJ databases">
        <title>Genomics analysis of Aphanomyces spp. identifies a new class of oomycete effector associated with host adaptation.</title>
        <authorList>
            <person name="Gaulin E."/>
        </authorList>
    </citation>
    <scope>NUCLEOTIDE SEQUENCE</scope>
    <source>
        <strain evidence="3">CBS 578.67</strain>
    </source>
</reference>
<keyword evidence="1" id="KW-0472">Membrane</keyword>
<evidence type="ECO:0000313" key="5">
    <source>
        <dbReference type="Proteomes" id="UP000332933"/>
    </source>
</evidence>
<organism evidence="4 5">
    <name type="scientific">Aphanomyces stellatus</name>
    <dbReference type="NCBI Taxonomy" id="120398"/>
    <lineage>
        <taxon>Eukaryota</taxon>
        <taxon>Sar</taxon>
        <taxon>Stramenopiles</taxon>
        <taxon>Oomycota</taxon>
        <taxon>Saprolegniomycetes</taxon>
        <taxon>Saprolegniales</taxon>
        <taxon>Verrucalvaceae</taxon>
        <taxon>Aphanomyces</taxon>
    </lineage>
</organism>
<dbReference type="EMBL" id="VJMH01007246">
    <property type="protein sequence ID" value="KAF0684758.1"/>
    <property type="molecule type" value="Genomic_DNA"/>
</dbReference>
<evidence type="ECO:0000313" key="4">
    <source>
        <dbReference type="EMBL" id="VFT99918.1"/>
    </source>
</evidence>
<keyword evidence="5" id="KW-1185">Reference proteome</keyword>
<feature type="transmembrane region" description="Helical" evidence="1">
    <location>
        <begin position="118"/>
        <end position="138"/>
    </location>
</feature>
<reference evidence="4 5" key="1">
    <citation type="submission" date="2019-03" db="EMBL/GenBank/DDBJ databases">
        <authorList>
            <person name="Gaulin E."/>
            <person name="Dumas B."/>
        </authorList>
    </citation>
    <scope>NUCLEOTIDE SEQUENCE [LARGE SCALE GENOMIC DNA]</scope>
    <source>
        <strain evidence="4">CBS 568.67</strain>
    </source>
</reference>
<accession>A0A485LNY5</accession>
<sequence>MPWPIMPPSLSLRFLLVSLLVLVASADDTDRSTPSSTCVQVHVCSRNNDTTACQRHDEPCPPCLLPAVTGGFLCVEMVQGACPATATDCRNPTNNTVDTQPTLRDNHAPREGLTTMHVAYIVGVSLCAVGIAVFLFLYMPEAVVDSDVASVPESRRKHLFLESFRGDSCIDFTMLDSTPVMMTMPRQIALMEGDDFFDLDAALKIAKNDMETPFSYTFSSLSVSDSEQSISGCLSWGEGQPHH</sequence>
<keyword evidence="1" id="KW-1133">Transmembrane helix</keyword>
<feature type="signal peptide" evidence="2">
    <location>
        <begin position="1"/>
        <end position="26"/>
    </location>
</feature>
<name>A0A485LNY5_9STRA</name>
<keyword evidence="1" id="KW-0812">Transmembrane</keyword>
<protein>
    <submittedName>
        <fullName evidence="4">Aste57867_23273 protein</fullName>
    </submittedName>
</protein>
<dbReference type="EMBL" id="CAADRA010007272">
    <property type="protein sequence ID" value="VFT99918.1"/>
    <property type="molecule type" value="Genomic_DNA"/>
</dbReference>